<dbReference type="PATRIC" id="fig|60890.4.peg.1521"/>
<reference evidence="2 3" key="1">
    <citation type="submission" date="2016-04" db="EMBL/GenBank/DDBJ databases">
        <authorList>
            <person name="Evans L.H."/>
            <person name="Alamgir A."/>
            <person name="Owens N."/>
            <person name="Weber N.D."/>
            <person name="Virtaneva K."/>
            <person name="Barbian K."/>
            <person name="Babar A."/>
            <person name="Rosenke K."/>
        </authorList>
    </citation>
    <scope>NUCLEOTIDE SEQUENCE [LARGE SCALE GENOMIC DNA]</scope>
    <source>
        <strain evidence="2 3">JL2886</strain>
    </source>
</reference>
<dbReference type="AlphaFoldDB" id="A0A1B0ZQM3"/>
<sequence>MTSAPSYQEIERAAKNRDLAVLGALHPRHSPVQDLTGGTLVLLGLLGPECWTRITGAPEFSDAATDPLDRWSKRIIDALATDTGATAHYPFGGPPYTPFINWALASGRAFTSPSHMLVHDTVGMMISYRGALHLQQEIDLPPPPMAQSPCDSCVARPCLSTCPAQALVAGGPYGVTACHSHLDTPEGAPCLENGCLARLACPLSQGASRDPVQSAHHMSYFHKT</sequence>
<dbReference type="OrthoDB" id="8279740at2"/>
<dbReference type="InterPro" id="IPR017896">
    <property type="entry name" value="4Fe4S_Fe-S-bd"/>
</dbReference>
<feature type="domain" description="4Fe-4S ferredoxin-type" evidence="1">
    <location>
        <begin position="141"/>
        <end position="172"/>
    </location>
</feature>
<protein>
    <recommendedName>
        <fullName evidence="1">4Fe-4S ferredoxin-type domain-containing protein</fullName>
    </recommendedName>
</protein>
<gene>
    <name evidence="2" type="ORF">JL2886_01557</name>
</gene>
<evidence type="ECO:0000313" key="3">
    <source>
        <dbReference type="Proteomes" id="UP000092565"/>
    </source>
</evidence>
<dbReference type="RefSeq" id="WP_065271434.1">
    <property type="nucleotide sequence ID" value="NZ_CP015124.1"/>
</dbReference>
<keyword evidence="3" id="KW-1185">Reference proteome</keyword>
<evidence type="ECO:0000313" key="2">
    <source>
        <dbReference type="EMBL" id="ANP36466.1"/>
    </source>
</evidence>
<organism evidence="2 3">
    <name type="scientific">Phaeobacter gallaeciensis</name>
    <dbReference type="NCBI Taxonomy" id="60890"/>
    <lineage>
        <taxon>Bacteria</taxon>
        <taxon>Pseudomonadati</taxon>
        <taxon>Pseudomonadota</taxon>
        <taxon>Alphaproteobacteria</taxon>
        <taxon>Rhodobacterales</taxon>
        <taxon>Roseobacteraceae</taxon>
        <taxon>Phaeobacter</taxon>
    </lineage>
</organism>
<dbReference type="EMBL" id="CP015124">
    <property type="protein sequence ID" value="ANP36466.1"/>
    <property type="molecule type" value="Genomic_DNA"/>
</dbReference>
<evidence type="ECO:0000259" key="1">
    <source>
        <dbReference type="PROSITE" id="PS51379"/>
    </source>
</evidence>
<proteinExistence type="predicted"/>
<dbReference type="Proteomes" id="UP000092565">
    <property type="component" value="Chromosome"/>
</dbReference>
<dbReference type="PROSITE" id="PS51379">
    <property type="entry name" value="4FE4S_FER_2"/>
    <property type="match status" value="1"/>
</dbReference>
<name>A0A1B0ZQM3_9RHOB</name>
<accession>A0A1B0ZQM3</accession>